<evidence type="ECO:0000313" key="1">
    <source>
        <dbReference type="EMBL" id="NVP58382.1"/>
    </source>
</evidence>
<reference evidence="1 2" key="1">
    <citation type="submission" date="2020-06" db="EMBL/GenBank/DDBJ databases">
        <title>Rhizobium sp.nov. isolated from the tomato plant.</title>
        <authorList>
            <person name="Thin K.K."/>
            <person name="Zhang X."/>
            <person name="He S."/>
        </authorList>
    </citation>
    <scope>NUCLEOTIDE SEQUENCE [LARGE SCALE GENOMIC DNA]</scope>
    <source>
        <strain evidence="1 2">DBTS2</strain>
    </source>
</reference>
<name>A0ABX2QNB1_9HYPH</name>
<dbReference type="RefSeq" id="WP_176952278.1">
    <property type="nucleotide sequence ID" value="NZ_JABXYK010000024.1"/>
</dbReference>
<dbReference type="Proteomes" id="UP000659172">
    <property type="component" value="Unassembled WGS sequence"/>
</dbReference>
<dbReference type="EMBL" id="JABXYK010000024">
    <property type="protein sequence ID" value="NVP58382.1"/>
    <property type="molecule type" value="Genomic_DNA"/>
</dbReference>
<proteinExistence type="predicted"/>
<keyword evidence="2" id="KW-1185">Reference proteome</keyword>
<sequence length="77" mass="8103">MNLAAALPPEIDDRKKELIALARLLTYAKDTAESLEADVTAFCISSAISTILEQFAGDAIGAQVLSDFIDLNAASSC</sequence>
<organism evidence="1 2">
    <name type="scientific">Mycoplana rhizolycopersici</name>
    <dbReference type="NCBI Taxonomy" id="2746702"/>
    <lineage>
        <taxon>Bacteria</taxon>
        <taxon>Pseudomonadati</taxon>
        <taxon>Pseudomonadota</taxon>
        <taxon>Alphaproteobacteria</taxon>
        <taxon>Hyphomicrobiales</taxon>
        <taxon>Rhizobiaceae</taxon>
        <taxon>Mycoplana</taxon>
    </lineage>
</organism>
<gene>
    <name evidence="1" type="ORF">HV823_24410</name>
</gene>
<protein>
    <submittedName>
        <fullName evidence="1">Uncharacterized protein</fullName>
    </submittedName>
</protein>
<evidence type="ECO:0000313" key="2">
    <source>
        <dbReference type="Proteomes" id="UP000659172"/>
    </source>
</evidence>
<comment type="caution">
    <text evidence="1">The sequence shown here is derived from an EMBL/GenBank/DDBJ whole genome shotgun (WGS) entry which is preliminary data.</text>
</comment>
<accession>A0ABX2QNB1</accession>